<dbReference type="AlphaFoldDB" id="A0A1T4QZQ5"/>
<keyword evidence="1" id="KW-1133">Transmembrane helix</keyword>
<evidence type="ECO:0000313" key="2">
    <source>
        <dbReference type="EMBL" id="SKA09259.1"/>
    </source>
</evidence>
<dbReference type="Proteomes" id="UP000190061">
    <property type="component" value="Unassembled WGS sequence"/>
</dbReference>
<keyword evidence="3" id="KW-1185">Reference proteome</keyword>
<feature type="transmembrane region" description="Helical" evidence="1">
    <location>
        <begin position="157"/>
        <end position="179"/>
    </location>
</feature>
<keyword evidence="1" id="KW-0812">Transmembrane</keyword>
<name>A0A1T4QZQ5_9GAMM</name>
<dbReference type="RefSeq" id="WP_078758473.1">
    <property type="nucleotide sequence ID" value="NZ_FUXP01000006.1"/>
</dbReference>
<dbReference type="OrthoDB" id="9806699at2"/>
<feature type="transmembrane region" description="Helical" evidence="1">
    <location>
        <begin position="12"/>
        <end position="30"/>
    </location>
</feature>
<dbReference type="Pfam" id="PF20221">
    <property type="entry name" value="DUF6580"/>
    <property type="match status" value="1"/>
</dbReference>
<proteinExistence type="predicted"/>
<accession>A0A1T4QZQ5</accession>
<dbReference type="STRING" id="1122188.SAMN02745674_01900"/>
<organism evidence="2 3">
    <name type="scientific">Lysobacter spongiicola DSM 21749</name>
    <dbReference type="NCBI Taxonomy" id="1122188"/>
    <lineage>
        <taxon>Bacteria</taxon>
        <taxon>Pseudomonadati</taxon>
        <taxon>Pseudomonadota</taxon>
        <taxon>Gammaproteobacteria</taxon>
        <taxon>Lysobacterales</taxon>
        <taxon>Lysobacteraceae</taxon>
        <taxon>Novilysobacter</taxon>
    </lineage>
</organism>
<evidence type="ECO:0000256" key="1">
    <source>
        <dbReference type="SAM" id="Phobius"/>
    </source>
</evidence>
<feature type="transmembrane region" description="Helical" evidence="1">
    <location>
        <begin position="36"/>
        <end position="52"/>
    </location>
</feature>
<evidence type="ECO:0008006" key="4">
    <source>
        <dbReference type="Google" id="ProtNLM"/>
    </source>
</evidence>
<sequence length="191" mass="19936">MNRSAASSILNAGPLVLMGLIVLAALTRVLPHPPNFSPVASIALFGGAWFASRGWAVAVPLVGLLISDLVLASINGGLYASWFGGRDMLAVYGCIVLTTVIGFRMRGKVGGASVLGYSLLGAVLFYLVTNFVAWLGNPMYPQTGAGLMASYVAGIPFFRWSVLGTLVYSAALFGGFALLRAQVPALRAHTA</sequence>
<reference evidence="2 3" key="1">
    <citation type="submission" date="2017-02" db="EMBL/GenBank/DDBJ databases">
        <authorList>
            <person name="Peterson S.W."/>
        </authorList>
    </citation>
    <scope>NUCLEOTIDE SEQUENCE [LARGE SCALE GENOMIC DNA]</scope>
    <source>
        <strain evidence="2 3">DSM 21749</strain>
    </source>
</reference>
<feature type="transmembrane region" description="Helical" evidence="1">
    <location>
        <begin position="59"/>
        <end position="82"/>
    </location>
</feature>
<feature type="transmembrane region" description="Helical" evidence="1">
    <location>
        <begin position="117"/>
        <end position="137"/>
    </location>
</feature>
<dbReference type="EMBL" id="FUXP01000006">
    <property type="protein sequence ID" value="SKA09259.1"/>
    <property type="molecule type" value="Genomic_DNA"/>
</dbReference>
<feature type="transmembrane region" description="Helical" evidence="1">
    <location>
        <begin position="88"/>
        <end position="105"/>
    </location>
</feature>
<dbReference type="InterPro" id="IPR046487">
    <property type="entry name" value="DUF6580"/>
</dbReference>
<gene>
    <name evidence="2" type="ORF">SAMN02745674_01900</name>
</gene>
<protein>
    <recommendedName>
        <fullName evidence="4">Rod shape-determining protein MreD</fullName>
    </recommendedName>
</protein>
<evidence type="ECO:0000313" key="3">
    <source>
        <dbReference type="Proteomes" id="UP000190061"/>
    </source>
</evidence>
<keyword evidence="1" id="KW-0472">Membrane</keyword>